<gene>
    <name evidence="4" type="ORF">ACFLIM_11115</name>
</gene>
<organism evidence="4 5">
    <name type="scientific">Nonomuraea marmarensis</name>
    <dbReference type="NCBI Taxonomy" id="3351344"/>
    <lineage>
        <taxon>Bacteria</taxon>
        <taxon>Bacillati</taxon>
        <taxon>Actinomycetota</taxon>
        <taxon>Actinomycetes</taxon>
        <taxon>Streptosporangiales</taxon>
        <taxon>Streptosporangiaceae</taxon>
        <taxon>Nonomuraea</taxon>
    </lineage>
</organism>
<feature type="transmembrane region" description="Helical" evidence="2">
    <location>
        <begin position="173"/>
        <end position="191"/>
    </location>
</feature>
<feature type="transmembrane region" description="Helical" evidence="2">
    <location>
        <begin position="227"/>
        <end position="246"/>
    </location>
</feature>
<accession>A0ABW7A8S1</accession>
<keyword evidence="2" id="KW-1133">Transmembrane helix</keyword>
<evidence type="ECO:0000313" key="5">
    <source>
        <dbReference type="Proteomes" id="UP001603978"/>
    </source>
</evidence>
<dbReference type="InterPro" id="IPR002656">
    <property type="entry name" value="Acyl_transf_3_dom"/>
</dbReference>
<keyword evidence="4" id="KW-0012">Acyltransferase</keyword>
<feature type="region of interest" description="Disordered" evidence="1">
    <location>
        <begin position="432"/>
        <end position="477"/>
    </location>
</feature>
<feature type="compositionally biased region" description="Basic residues" evidence="1">
    <location>
        <begin position="450"/>
        <end position="460"/>
    </location>
</feature>
<feature type="transmembrane region" description="Helical" evidence="2">
    <location>
        <begin position="111"/>
        <end position="132"/>
    </location>
</feature>
<keyword evidence="2" id="KW-0472">Membrane</keyword>
<dbReference type="GO" id="GO:0016746">
    <property type="term" value="F:acyltransferase activity"/>
    <property type="evidence" value="ECO:0007669"/>
    <property type="project" value="UniProtKB-KW"/>
</dbReference>
<keyword evidence="5" id="KW-1185">Reference proteome</keyword>
<proteinExistence type="predicted"/>
<feature type="transmembrane region" description="Helical" evidence="2">
    <location>
        <begin position="203"/>
        <end position="220"/>
    </location>
</feature>
<feature type="transmembrane region" description="Helical" evidence="2">
    <location>
        <begin position="138"/>
        <end position="161"/>
    </location>
</feature>
<feature type="compositionally biased region" description="Gly residues" evidence="1">
    <location>
        <begin position="463"/>
        <end position="475"/>
    </location>
</feature>
<keyword evidence="2" id="KW-0812">Transmembrane</keyword>
<sequence>MGAIRRAARELRRKAEQTPARRDRHVDLLRAVSIAAVVIGHWLVIQVTYDGGLHGASLLDLVPWTRPLTWLFQVMPIFFLVGGFANAASLASHRRHGGGVSGWTLRRTDRLVRPTTMLLAVLTTVALVAGAVGADPAMIGMAVWVAGIPLWFLVAYLAVVVLTPPMHVLHRRYGLAVPIVLVLLVGAGDVARLGLRIPHGGEGNFLFAWLAVHQLGFAWQDGRLPRLALPLALGGLVALVALTVFGPYPVSMVGVTGEIQNTSPPTLALLALATAQTGLALLLHDPCERWLRGVRRWTVVVAVNSVIMTLFLWHLTAAVLGVLALYPTGLLPQPSPGSVPWFLLRLPWLAVLALILCLLVAVFGPVERRAGPSPPVPGRGAGVLTAIGMAGVLAGLLGIAMAGPGHHGPAGMPTGALVAYFAGAAVLRFTRSGRGGPSSGRAGRSGARSLRTRVAARRRGSPPAGGHGRGPGGFGQAAVRRIVG</sequence>
<dbReference type="Pfam" id="PF01757">
    <property type="entry name" value="Acyl_transf_3"/>
    <property type="match status" value="1"/>
</dbReference>
<feature type="transmembrane region" description="Helical" evidence="2">
    <location>
        <begin position="346"/>
        <end position="366"/>
    </location>
</feature>
<dbReference type="Proteomes" id="UP001603978">
    <property type="component" value="Unassembled WGS sequence"/>
</dbReference>
<feature type="transmembrane region" description="Helical" evidence="2">
    <location>
        <begin position="378"/>
        <end position="404"/>
    </location>
</feature>
<keyword evidence="4" id="KW-0808">Transferase</keyword>
<feature type="transmembrane region" description="Helical" evidence="2">
    <location>
        <begin position="410"/>
        <end position="429"/>
    </location>
</feature>
<feature type="domain" description="Acyltransferase 3" evidence="3">
    <location>
        <begin position="26"/>
        <end position="362"/>
    </location>
</feature>
<feature type="transmembrane region" description="Helical" evidence="2">
    <location>
        <begin position="266"/>
        <end position="285"/>
    </location>
</feature>
<protein>
    <submittedName>
        <fullName evidence="4">Acyltransferase</fullName>
        <ecNumber evidence="4">2.3.1.-</ecNumber>
    </submittedName>
</protein>
<reference evidence="4 5" key="1">
    <citation type="submission" date="2024-10" db="EMBL/GenBank/DDBJ databases">
        <authorList>
            <person name="Topkara A.R."/>
            <person name="Saygin H."/>
        </authorList>
    </citation>
    <scope>NUCLEOTIDE SEQUENCE [LARGE SCALE GENOMIC DNA]</scope>
    <source>
        <strain evidence="4 5">M3C6</strain>
    </source>
</reference>
<feature type="transmembrane region" description="Helical" evidence="2">
    <location>
        <begin position="69"/>
        <end position="90"/>
    </location>
</feature>
<feature type="transmembrane region" description="Helical" evidence="2">
    <location>
        <begin position="28"/>
        <end position="49"/>
    </location>
</feature>
<feature type="compositionally biased region" description="Low complexity" evidence="1">
    <location>
        <begin position="439"/>
        <end position="449"/>
    </location>
</feature>
<evidence type="ECO:0000256" key="2">
    <source>
        <dbReference type="SAM" id="Phobius"/>
    </source>
</evidence>
<evidence type="ECO:0000313" key="4">
    <source>
        <dbReference type="EMBL" id="MFG1703735.1"/>
    </source>
</evidence>
<evidence type="ECO:0000259" key="3">
    <source>
        <dbReference type="Pfam" id="PF01757"/>
    </source>
</evidence>
<dbReference type="EC" id="2.3.1.-" evidence="4"/>
<comment type="caution">
    <text evidence="4">The sequence shown here is derived from an EMBL/GenBank/DDBJ whole genome shotgun (WGS) entry which is preliminary data.</text>
</comment>
<dbReference type="EMBL" id="JBICRM010000005">
    <property type="protein sequence ID" value="MFG1703735.1"/>
    <property type="molecule type" value="Genomic_DNA"/>
</dbReference>
<feature type="transmembrane region" description="Helical" evidence="2">
    <location>
        <begin position="297"/>
        <end position="326"/>
    </location>
</feature>
<evidence type="ECO:0000256" key="1">
    <source>
        <dbReference type="SAM" id="MobiDB-lite"/>
    </source>
</evidence>
<name>A0ABW7A8S1_9ACTN</name>
<dbReference type="RefSeq" id="WP_393164407.1">
    <property type="nucleotide sequence ID" value="NZ_JBICRM010000005.1"/>
</dbReference>